<keyword evidence="4 7" id="KW-0068">Autocatalytic cleavage</keyword>
<feature type="chain" id="PRO_5043060478" description="Arginine biosynthesis bifunctional protein ArgJ beta chain" evidence="7">
    <location>
        <begin position="325"/>
        <end position="550"/>
    </location>
</feature>
<dbReference type="HAMAP" id="MF_01106">
    <property type="entry name" value="ArgJ"/>
    <property type="match status" value="1"/>
</dbReference>
<keyword evidence="6 7" id="KW-0012">Acyltransferase</keyword>
<evidence type="ECO:0000313" key="9">
    <source>
        <dbReference type="EMBL" id="CAL4794578.1"/>
    </source>
</evidence>
<dbReference type="InterPro" id="IPR042195">
    <property type="entry name" value="ArgJ_beta_C"/>
</dbReference>
<dbReference type="EMBL" id="CAMXCT020004001">
    <property type="protein sequence ID" value="CAL1160641.1"/>
    <property type="molecule type" value="Genomic_DNA"/>
</dbReference>
<dbReference type="GO" id="GO:0005759">
    <property type="term" value="C:mitochondrial matrix"/>
    <property type="evidence" value="ECO:0007669"/>
    <property type="project" value="UniProtKB-SubCell"/>
</dbReference>
<feature type="binding site" evidence="7">
    <location>
        <position position="291"/>
    </location>
    <ligand>
        <name>substrate</name>
    </ligand>
</feature>
<dbReference type="OrthoDB" id="4199794at2759"/>
<dbReference type="GO" id="GO:0006526">
    <property type="term" value="P:L-arginine biosynthetic process"/>
    <property type="evidence" value="ECO:0007669"/>
    <property type="project" value="UniProtKB-UniRule"/>
</dbReference>
<reference evidence="9 10" key="2">
    <citation type="submission" date="2024-05" db="EMBL/GenBank/DDBJ databases">
        <authorList>
            <person name="Chen Y."/>
            <person name="Shah S."/>
            <person name="Dougan E. K."/>
            <person name="Thang M."/>
            <person name="Chan C."/>
        </authorList>
    </citation>
    <scope>NUCLEOTIDE SEQUENCE [LARGE SCALE GENOMIC DNA]</scope>
</reference>
<keyword evidence="7" id="KW-0496">Mitochondrion</keyword>
<dbReference type="EMBL" id="CAMXCT030004001">
    <property type="protein sequence ID" value="CAL4794578.1"/>
    <property type="molecule type" value="Genomic_DNA"/>
</dbReference>
<keyword evidence="5 7" id="KW-0511">Multifunctional enzyme</keyword>
<dbReference type="Pfam" id="PF01960">
    <property type="entry name" value="ArgJ"/>
    <property type="match status" value="1"/>
</dbReference>
<organism evidence="8">
    <name type="scientific">Cladocopium goreaui</name>
    <dbReference type="NCBI Taxonomy" id="2562237"/>
    <lineage>
        <taxon>Eukaryota</taxon>
        <taxon>Sar</taxon>
        <taxon>Alveolata</taxon>
        <taxon>Dinophyceae</taxon>
        <taxon>Suessiales</taxon>
        <taxon>Symbiodiniaceae</taxon>
        <taxon>Cladocopium</taxon>
    </lineage>
</organism>
<dbReference type="PANTHER" id="PTHR23100:SF0">
    <property type="entry name" value="ARGININE BIOSYNTHESIS BIFUNCTIONAL PROTEIN ARGJ, MITOCHONDRIAL"/>
    <property type="match status" value="1"/>
</dbReference>
<evidence type="ECO:0000256" key="4">
    <source>
        <dbReference type="ARBA" id="ARBA00022813"/>
    </source>
</evidence>
<accession>A0A9P1DBH8</accession>
<dbReference type="AlphaFoldDB" id="A0A9P1DBH8"/>
<feature type="chain" id="PRO_5043060477" description="Arginine biosynthesis bifunctional protein ArgJ alpha chain" evidence="7">
    <location>
        <begin position="1"/>
        <end position="324"/>
    </location>
</feature>
<feature type="binding site" evidence="7">
    <location>
        <position position="325"/>
    </location>
    <ligand>
        <name>substrate</name>
    </ligand>
</feature>
<dbReference type="Proteomes" id="UP001152797">
    <property type="component" value="Unassembled WGS sequence"/>
</dbReference>
<feature type="site" description="Involved in the stabilization of negative charge on the oxyanion by the formation of the oxyanion hole" evidence="7">
    <location>
        <position position="255"/>
    </location>
</feature>
<comment type="catalytic activity">
    <reaction evidence="7">
        <text>L-glutamate + acetyl-CoA = N-acetyl-L-glutamate + CoA + H(+)</text>
        <dbReference type="Rhea" id="RHEA:24292"/>
        <dbReference type="ChEBI" id="CHEBI:15378"/>
        <dbReference type="ChEBI" id="CHEBI:29985"/>
        <dbReference type="ChEBI" id="CHEBI:44337"/>
        <dbReference type="ChEBI" id="CHEBI:57287"/>
        <dbReference type="ChEBI" id="CHEBI:57288"/>
        <dbReference type="EC" id="2.3.1.1"/>
    </reaction>
</comment>
<dbReference type="InterPro" id="IPR002813">
    <property type="entry name" value="Arg_biosynth_ArgJ"/>
</dbReference>
<evidence type="ECO:0000256" key="7">
    <source>
        <dbReference type="HAMAP-Rule" id="MF_03124"/>
    </source>
</evidence>
<evidence type="ECO:0000256" key="6">
    <source>
        <dbReference type="ARBA" id="ARBA00023315"/>
    </source>
</evidence>
<dbReference type="EMBL" id="CAMXCT010004001">
    <property type="protein sequence ID" value="CAI4007266.1"/>
    <property type="molecule type" value="Genomic_DNA"/>
</dbReference>
<reference evidence="8" key="1">
    <citation type="submission" date="2022-10" db="EMBL/GenBank/DDBJ databases">
        <authorList>
            <person name="Chen Y."/>
            <person name="Dougan E. K."/>
            <person name="Chan C."/>
            <person name="Rhodes N."/>
            <person name="Thang M."/>
        </authorList>
    </citation>
    <scope>NUCLEOTIDE SEQUENCE</scope>
</reference>
<feature type="binding site" evidence="7">
    <location>
        <position position="404"/>
    </location>
    <ligand>
        <name>substrate</name>
    </ligand>
</feature>
<dbReference type="InterPro" id="IPR016117">
    <property type="entry name" value="ArgJ-like_dom_sf"/>
</dbReference>
<feature type="site" description="Involved in the stabilization of negative charge on the oxyanion by the formation of the oxyanion hole" evidence="7">
    <location>
        <position position="256"/>
    </location>
</feature>
<feature type="active site" description="Nucleophile" evidence="7">
    <location>
        <position position="325"/>
    </location>
</feature>
<gene>
    <name evidence="8" type="ORF">C1SCF055_LOCUS32831</name>
</gene>
<dbReference type="Gene3D" id="3.60.70.12">
    <property type="entry name" value="L-amino peptidase D-ALA esterase/amidase"/>
    <property type="match status" value="1"/>
</dbReference>
<dbReference type="PANTHER" id="PTHR23100">
    <property type="entry name" value="ARGININE BIOSYNTHESIS BIFUNCTIONAL PROTEIN ARGJ"/>
    <property type="match status" value="1"/>
</dbReference>
<comment type="subcellular location">
    <subcellularLocation>
        <location evidence="7">Mitochondrion matrix</location>
    </subcellularLocation>
</comment>
<keyword evidence="3 7" id="KW-0808">Transferase</keyword>
<feature type="binding site" evidence="7">
    <location>
        <position position="545"/>
    </location>
    <ligand>
        <name>substrate</name>
    </ligand>
</feature>
<evidence type="ECO:0000313" key="8">
    <source>
        <dbReference type="EMBL" id="CAI4007266.1"/>
    </source>
</evidence>
<comment type="pathway">
    <text evidence="7">Amino-acid biosynthesis; L-arginine biosynthesis; L-ornithine and N-acetyl-L-glutamate from L-glutamate and N(2)-acetyl-L-ornithine (cyclic): step 1/1.</text>
</comment>
<dbReference type="EC" id="2.3.1.35" evidence="7"/>
<feature type="binding site" evidence="7">
    <location>
        <position position="550"/>
    </location>
    <ligand>
        <name>substrate</name>
    </ligand>
</feature>
<dbReference type="GO" id="GO:0006592">
    <property type="term" value="P:ornithine biosynthetic process"/>
    <property type="evidence" value="ECO:0007669"/>
    <property type="project" value="TreeGrafter"/>
</dbReference>
<comment type="subunit">
    <text evidence="7">Heterodimer of an alpha and a beta chain.</text>
</comment>
<dbReference type="SUPFAM" id="SSF56266">
    <property type="entry name" value="DmpA/ArgJ-like"/>
    <property type="match status" value="1"/>
</dbReference>
<feature type="binding site" evidence="7">
    <location>
        <position position="314"/>
    </location>
    <ligand>
        <name>substrate</name>
    </ligand>
</feature>
<keyword evidence="10" id="KW-1185">Reference proteome</keyword>
<keyword evidence="7" id="KW-0028">Amino-acid biosynthesis</keyword>
<dbReference type="EC" id="2.3.1.1" evidence="7"/>
<comment type="similarity">
    <text evidence="1 7">Belongs to the ArgJ family.</text>
</comment>
<protein>
    <recommendedName>
        <fullName evidence="7">Arginine biosynthesis bifunctional protein ArgJ, mitochondrial</fullName>
    </recommendedName>
    <domain>
        <recommendedName>
            <fullName evidence="7">Glutamate N-acetyltransferase</fullName>
            <shortName evidence="7">GAT</shortName>
            <ecNumber evidence="7">2.3.1.35</ecNumber>
        </recommendedName>
        <alternativeName>
            <fullName evidence="7">Ornithine acetyltransferase</fullName>
            <shortName evidence="7">OATase</shortName>
        </alternativeName>
        <alternativeName>
            <fullName evidence="7">Ornithine transacetylase</fullName>
        </alternativeName>
    </domain>
    <domain>
        <recommendedName>
            <fullName evidence="7">Amino-acid acetyltransferase</fullName>
            <ecNumber evidence="7">2.3.1.1</ecNumber>
        </recommendedName>
        <alternativeName>
            <fullName evidence="7">N-acetylglutamate synthase</fullName>
            <shortName evidence="7">AGS</shortName>
        </alternativeName>
    </domain>
    <component>
        <recommendedName>
            <fullName evidence="7">Arginine biosynthesis bifunctional protein ArgJ alpha chain</fullName>
        </recommendedName>
    </component>
    <component>
        <recommendedName>
            <fullName evidence="7">Arginine biosynthesis bifunctional protein ArgJ beta chain</fullName>
        </recommendedName>
    </component>
</protein>
<name>A0A9P1DBH8_9DINO</name>
<proteinExistence type="inferred from homology"/>
<keyword evidence="2 7" id="KW-0055">Arginine biosynthesis</keyword>
<dbReference type="Gene3D" id="3.10.20.340">
    <property type="entry name" value="ArgJ beta chain, C-terminal domain"/>
    <property type="match status" value="1"/>
</dbReference>
<evidence type="ECO:0000256" key="1">
    <source>
        <dbReference type="ARBA" id="ARBA00006774"/>
    </source>
</evidence>
<dbReference type="GO" id="GO:0004042">
    <property type="term" value="F:L-glutamate N-acetyltransferase activity"/>
    <property type="evidence" value="ECO:0007669"/>
    <property type="project" value="UniProtKB-UniRule"/>
</dbReference>
<evidence type="ECO:0000313" key="10">
    <source>
        <dbReference type="Proteomes" id="UP001152797"/>
    </source>
</evidence>
<sequence length="550" mass="58736">MFLGDVLGPFQFKVDTIDDNMEGTMIILHPAHAAVSHRGALASAPLRAMREVELPSVFSRAVTAPMALGAVALSRSAGARRMRRNRRPEVVKSFPRRAARAHATCACRASGAEWVAGEQDDREFQSEEEYLKSLELQGALPGGFRLASSSLKFVPQEAQEMGELPMKLTVICLEDPTDQVAATFTQNAFPGAPVKLGRQRLREKQKIQALVVNNKISNVSPPDADGGIMASQRICDELAKNLQLPSGNCVLPSSTGVIGWRLPVDEMVAALPALEDLSSSPALEAAKGIMTTDRYPKLAARELANGARLVGIAKGAGMIEPNMATMLCFLMTDAKLSPDEMQQFLSEAVSESFNAISVDGDESTSDTTVLISSGHIDGVPPSVFRQALRELCRDLAAQVVRNGEGTQHVIRVTVKGAEDQEMAKKVGKAVVNGPLFKSAVAGNDPNVGRLIGKVGQTLGASGAVMAEGCVCKIGGETIFEDGQFRLDTEKERRLSGHLKFAAANCDLPYPEHRRVVDVEVILGGGGSGTAVVLGSDLTTEYVKINADYRS</sequence>
<dbReference type="GO" id="GO:0004358">
    <property type="term" value="F:L-glutamate N-acetyltransferase activity, acting on acetyl-L-ornithine as donor"/>
    <property type="evidence" value="ECO:0007669"/>
    <property type="project" value="UniProtKB-UniRule"/>
</dbReference>
<comment type="PTM">
    <text evidence="7">The alpha and beta chains are autoproteolytically processed from a single precursor protein within the mitochondrion.</text>
</comment>
<evidence type="ECO:0000256" key="5">
    <source>
        <dbReference type="ARBA" id="ARBA00023268"/>
    </source>
</evidence>
<comment type="function">
    <text evidence="7">Catalyzes two activities which are involved in the cyclic version of arginine biosynthesis: the synthesis of acetylglutamate from glutamate and acetyl-CoA, and of ornithine by transacetylation between acetylornithine and glutamate.</text>
</comment>
<evidence type="ECO:0000256" key="2">
    <source>
        <dbReference type="ARBA" id="ARBA00022571"/>
    </source>
</evidence>
<evidence type="ECO:0000256" key="3">
    <source>
        <dbReference type="ARBA" id="ARBA00022679"/>
    </source>
</evidence>
<comment type="catalytic activity">
    <reaction evidence="7">
        <text>N(2)-acetyl-L-ornithine + L-glutamate = N-acetyl-L-glutamate + L-ornithine</text>
        <dbReference type="Rhea" id="RHEA:15349"/>
        <dbReference type="ChEBI" id="CHEBI:29985"/>
        <dbReference type="ChEBI" id="CHEBI:44337"/>
        <dbReference type="ChEBI" id="CHEBI:46911"/>
        <dbReference type="ChEBI" id="CHEBI:57805"/>
        <dbReference type="EC" id="2.3.1.35"/>
    </reaction>
</comment>
<feature type="site" description="Cleavage; by autolysis" evidence="7">
    <location>
        <begin position="324"/>
        <end position="325"/>
    </location>
</feature>
<comment type="pathway">
    <text evidence="7">Amino-acid biosynthesis; L-arginine biosynthesis; N(2)-acetyl-L-ornithine from L-glutamate: step 1/4.</text>
</comment>
<comment type="caution">
    <text evidence="8">The sequence shown here is derived from an EMBL/GenBank/DDBJ whole genome shotgun (WGS) entry which is preliminary data.</text>
</comment>